<dbReference type="InterPro" id="IPR013087">
    <property type="entry name" value="Znf_C2H2_type"/>
</dbReference>
<feature type="domain" description="C2H2-type" evidence="10">
    <location>
        <begin position="239"/>
        <end position="267"/>
    </location>
</feature>
<keyword evidence="4" id="KW-0862">Zinc</keyword>
<feature type="region of interest" description="Disordered" evidence="9">
    <location>
        <begin position="136"/>
        <end position="159"/>
    </location>
</feature>
<evidence type="ECO:0000256" key="6">
    <source>
        <dbReference type="ARBA" id="ARBA00023163"/>
    </source>
</evidence>
<evidence type="ECO:0000256" key="1">
    <source>
        <dbReference type="ARBA" id="ARBA00004123"/>
    </source>
</evidence>
<keyword evidence="12" id="KW-1185">Reference proteome</keyword>
<keyword evidence="7" id="KW-0539">Nucleus</keyword>
<dbReference type="PANTHER" id="PTHR46179:SF13">
    <property type="entry name" value="C2H2-TYPE DOMAIN-CONTAINING PROTEIN"/>
    <property type="match status" value="1"/>
</dbReference>
<protein>
    <recommendedName>
        <fullName evidence="10">C2H2-type domain-containing protein</fullName>
    </recommendedName>
</protein>
<keyword evidence="3 8" id="KW-0863">Zinc-finger</keyword>
<evidence type="ECO:0000313" key="12">
    <source>
        <dbReference type="Proteomes" id="UP000277580"/>
    </source>
</evidence>
<dbReference type="EMBL" id="ML119176">
    <property type="protein sequence ID" value="RPB07732.1"/>
    <property type="molecule type" value="Genomic_DNA"/>
</dbReference>
<keyword evidence="5" id="KW-0805">Transcription regulation</keyword>
<dbReference type="PROSITE" id="PS50157">
    <property type="entry name" value="ZINC_FINGER_C2H2_2"/>
    <property type="match status" value="2"/>
</dbReference>
<evidence type="ECO:0000256" key="2">
    <source>
        <dbReference type="ARBA" id="ARBA00022723"/>
    </source>
</evidence>
<feature type="domain" description="C2H2-type" evidence="10">
    <location>
        <begin position="210"/>
        <end position="234"/>
    </location>
</feature>
<evidence type="ECO:0000256" key="5">
    <source>
        <dbReference type="ARBA" id="ARBA00023015"/>
    </source>
</evidence>
<dbReference type="SUPFAM" id="SSF57667">
    <property type="entry name" value="beta-beta-alpha zinc fingers"/>
    <property type="match status" value="1"/>
</dbReference>
<organism evidence="11 12">
    <name type="scientific">Morchella conica CCBAS932</name>
    <dbReference type="NCBI Taxonomy" id="1392247"/>
    <lineage>
        <taxon>Eukaryota</taxon>
        <taxon>Fungi</taxon>
        <taxon>Dikarya</taxon>
        <taxon>Ascomycota</taxon>
        <taxon>Pezizomycotina</taxon>
        <taxon>Pezizomycetes</taxon>
        <taxon>Pezizales</taxon>
        <taxon>Morchellaceae</taxon>
        <taxon>Morchella</taxon>
    </lineage>
</organism>
<dbReference type="Proteomes" id="UP000277580">
    <property type="component" value="Unassembled WGS sequence"/>
</dbReference>
<dbReference type="SMART" id="SM00355">
    <property type="entry name" value="ZnF_C2H2"/>
    <property type="match status" value="2"/>
</dbReference>
<evidence type="ECO:0000256" key="9">
    <source>
        <dbReference type="SAM" id="MobiDB-lite"/>
    </source>
</evidence>
<dbReference type="GO" id="GO:0006357">
    <property type="term" value="P:regulation of transcription by RNA polymerase II"/>
    <property type="evidence" value="ECO:0007669"/>
    <property type="project" value="TreeGrafter"/>
</dbReference>
<evidence type="ECO:0000313" key="11">
    <source>
        <dbReference type="EMBL" id="RPB07732.1"/>
    </source>
</evidence>
<gene>
    <name evidence="11" type="ORF">P167DRAFT_392555</name>
</gene>
<dbReference type="OrthoDB" id="4748970at2759"/>
<evidence type="ECO:0000256" key="3">
    <source>
        <dbReference type="ARBA" id="ARBA00022771"/>
    </source>
</evidence>
<feature type="compositionally biased region" description="Basic and acidic residues" evidence="9">
    <location>
        <begin position="136"/>
        <end position="148"/>
    </location>
</feature>
<evidence type="ECO:0000259" key="10">
    <source>
        <dbReference type="PROSITE" id="PS50157"/>
    </source>
</evidence>
<evidence type="ECO:0000256" key="4">
    <source>
        <dbReference type="ARBA" id="ARBA00022833"/>
    </source>
</evidence>
<dbReference type="STRING" id="1392247.A0A3N4KEG2"/>
<feature type="region of interest" description="Disordered" evidence="9">
    <location>
        <begin position="359"/>
        <end position="385"/>
    </location>
</feature>
<dbReference type="PROSITE" id="PS00028">
    <property type="entry name" value="ZINC_FINGER_C2H2_1"/>
    <property type="match status" value="2"/>
</dbReference>
<keyword evidence="6" id="KW-0804">Transcription</keyword>
<dbReference type="InterPro" id="IPR051061">
    <property type="entry name" value="Zinc_finger_trans_reg"/>
</dbReference>
<feature type="compositionally biased region" description="Low complexity" evidence="9">
    <location>
        <begin position="149"/>
        <end position="159"/>
    </location>
</feature>
<name>A0A3N4KEG2_9PEZI</name>
<dbReference type="AlphaFoldDB" id="A0A3N4KEG2"/>
<evidence type="ECO:0000256" key="8">
    <source>
        <dbReference type="PROSITE-ProRule" id="PRU00042"/>
    </source>
</evidence>
<dbReference type="Gene3D" id="3.30.160.60">
    <property type="entry name" value="Classic Zinc Finger"/>
    <property type="match status" value="2"/>
</dbReference>
<proteinExistence type="predicted"/>
<dbReference type="InterPro" id="IPR036236">
    <property type="entry name" value="Znf_C2H2_sf"/>
</dbReference>
<keyword evidence="2" id="KW-0479">Metal-binding</keyword>
<sequence>MANNNGNVFLSIDQFKSRMQKIVQQLELISTEFVGVVSQTDLADIQQATNKLKFTMLPEDSRHSQGVETYGLFLFDDAADTLGRRNQHTELIGYTVDKLVKTVAGETISEQQPNNDLCQQSATYLDWNALSSISKEDVDSRLPSHGDDQASVADSGSSGSGSANSYIGGFGGFDGAFEFPSKLPLHIGDDQASVADSGSSGSGSADSNKHVCGFEGCKKAFKFLSKLRDHARSHEAPAFPCPVCNQKFKQSRILKKHLFRIHKINKANQNQDGAVGPHGTITDVTFRDLDITSQFHAFNMQTRQNQTYQLQTTSFTHGQVENIIYIDPAVFSNSDLIDHDDIIESDLVRYQQHFSLSSPETMSESDLGEVFQDGTAGSSDYNMGY</sequence>
<dbReference type="GO" id="GO:0005634">
    <property type="term" value="C:nucleus"/>
    <property type="evidence" value="ECO:0007669"/>
    <property type="project" value="UniProtKB-SubCell"/>
</dbReference>
<comment type="subcellular location">
    <subcellularLocation>
        <location evidence="1">Nucleus</location>
    </subcellularLocation>
</comment>
<reference evidence="11 12" key="1">
    <citation type="journal article" date="2018" name="Nat. Ecol. Evol.">
        <title>Pezizomycetes genomes reveal the molecular basis of ectomycorrhizal truffle lifestyle.</title>
        <authorList>
            <person name="Murat C."/>
            <person name="Payen T."/>
            <person name="Noel B."/>
            <person name="Kuo A."/>
            <person name="Morin E."/>
            <person name="Chen J."/>
            <person name="Kohler A."/>
            <person name="Krizsan K."/>
            <person name="Balestrini R."/>
            <person name="Da Silva C."/>
            <person name="Montanini B."/>
            <person name="Hainaut M."/>
            <person name="Levati E."/>
            <person name="Barry K.W."/>
            <person name="Belfiori B."/>
            <person name="Cichocki N."/>
            <person name="Clum A."/>
            <person name="Dockter R.B."/>
            <person name="Fauchery L."/>
            <person name="Guy J."/>
            <person name="Iotti M."/>
            <person name="Le Tacon F."/>
            <person name="Lindquist E.A."/>
            <person name="Lipzen A."/>
            <person name="Malagnac F."/>
            <person name="Mello A."/>
            <person name="Molinier V."/>
            <person name="Miyauchi S."/>
            <person name="Poulain J."/>
            <person name="Riccioni C."/>
            <person name="Rubini A."/>
            <person name="Sitrit Y."/>
            <person name="Splivallo R."/>
            <person name="Traeger S."/>
            <person name="Wang M."/>
            <person name="Zifcakova L."/>
            <person name="Wipf D."/>
            <person name="Zambonelli A."/>
            <person name="Paolocci F."/>
            <person name="Nowrousian M."/>
            <person name="Ottonello S."/>
            <person name="Baldrian P."/>
            <person name="Spatafora J.W."/>
            <person name="Henrissat B."/>
            <person name="Nagy L.G."/>
            <person name="Aury J.M."/>
            <person name="Wincker P."/>
            <person name="Grigoriev I.V."/>
            <person name="Bonfante P."/>
            <person name="Martin F.M."/>
        </authorList>
    </citation>
    <scope>NUCLEOTIDE SEQUENCE [LARGE SCALE GENOMIC DNA]</scope>
    <source>
        <strain evidence="11 12">CCBAS932</strain>
    </source>
</reference>
<dbReference type="InParanoid" id="A0A3N4KEG2"/>
<accession>A0A3N4KEG2</accession>
<feature type="compositionally biased region" description="Polar residues" evidence="9">
    <location>
        <begin position="375"/>
        <end position="385"/>
    </location>
</feature>
<dbReference type="GO" id="GO:0008270">
    <property type="term" value="F:zinc ion binding"/>
    <property type="evidence" value="ECO:0007669"/>
    <property type="project" value="UniProtKB-KW"/>
</dbReference>
<evidence type="ECO:0000256" key="7">
    <source>
        <dbReference type="ARBA" id="ARBA00023242"/>
    </source>
</evidence>
<dbReference type="PANTHER" id="PTHR46179">
    <property type="entry name" value="ZINC FINGER PROTEIN"/>
    <property type="match status" value="1"/>
</dbReference>